<comment type="similarity">
    <text evidence="2 5">Belongs to the PTPS family. QueD subfamily.</text>
</comment>
<evidence type="ECO:0000256" key="4">
    <source>
        <dbReference type="ARBA" id="ARBA00048807"/>
    </source>
</evidence>
<comment type="pathway">
    <text evidence="1 5">Purine metabolism; 7-cyano-7-deazaguanine biosynthesis.</text>
</comment>
<evidence type="ECO:0000256" key="3">
    <source>
        <dbReference type="ARBA" id="ARBA00018141"/>
    </source>
</evidence>
<proteinExistence type="inferred from homology"/>
<reference evidence="7" key="1">
    <citation type="journal article" date="2020" name="mSystems">
        <title>Genome- and Community-Level Interaction Insights into Carbon Utilization and Element Cycling Functions of Hydrothermarchaeota in Hydrothermal Sediment.</title>
        <authorList>
            <person name="Zhou Z."/>
            <person name="Liu Y."/>
            <person name="Xu W."/>
            <person name="Pan J."/>
            <person name="Luo Z.H."/>
            <person name="Li M."/>
        </authorList>
    </citation>
    <scope>NUCLEOTIDE SEQUENCE [LARGE SCALE GENOMIC DNA]</scope>
    <source>
        <strain evidence="7">SpSt-1019</strain>
    </source>
</reference>
<dbReference type="UniPathway" id="UPA00391"/>
<evidence type="ECO:0000256" key="6">
    <source>
        <dbReference type="PIRSR" id="PIRSR006113-2"/>
    </source>
</evidence>
<keyword evidence="5 6" id="KW-0479">Metal-binding</keyword>
<dbReference type="InterPro" id="IPR038418">
    <property type="entry name" value="6-PTP_synth/QueD_sf"/>
</dbReference>
<dbReference type="GO" id="GO:0008616">
    <property type="term" value="P:tRNA queuosine(34) biosynthetic process"/>
    <property type="evidence" value="ECO:0007669"/>
    <property type="project" value="UniProtKB-KW"/>
</dbReference>
<feature type="binding site" evidence="6">
    <location>
        <position position="35"/>
    </location>
    <ligand>
        <name>Zn(2+)</name>
        <dbReference type="ChEBI" id="CHEBI:29105"/>
    </ligand>
</feature>
<feature type="binding site" evidence="6">
    <location>
        <position position="19"/>
    </location>
    <ligand>
        <name>Zn(2+)</name>
        <dbReference type="ChEBI" id="CHEBI:29105"/>
    </ligand>
</feature>
<dbReference type="SUPFAM" id="SSF55620">
    <property type="entry name" value="Tetrahydrobiopterin biosynthesis enzymes-like"/>
    <property type="match status" value="1"/>
</dbReference>
<dbReference type="EC" id="4.-.-.-" evidence="5"/>
<comment type="caution">
    <text evidence="7">The sequence shown here is derived from an EMBL/GenBank/DDBJ whole genome shotgun (WGS) entry which is preliminary data.</text>
</comment>
<dbReference type="PANTHER" id="PTHR12589">
    <property type="entry name" value="PYRUVOYL TETRAHYDROBIOPTERIN SYNTHASE"/>
    <property type="match status" value="1"/>
</dbReference>
<evidence type="ECO:0000256" key="2">
    <source>
        <dbReference type="ARBA" id="ARBA00008900"/>
    </source>
</evidence>
<sequence length="130" mass="15273">MEKIQMYTLIVEDTFSSAHFLTYNDNTEFEPIHGHTFKVSVEISGNSLDEFGMLIDFRIIKKKLKEIIDIFDHKLLNEVVTFSPTSENLSKYIFDEFEKFLKNYKGINVNSITVWESQTTCAKYQKEVQK</sequence>
<dbReference type="PIRSF" id="PIRSF006113">
    <property type="entry name" value="PTP_synth"/>
    <property type="match status" value="1"/>
</dbReference>
<evidence type="ECO:0000256" key="5">
    <source>
        <dbReference type="PIRNR" id="PIRNR006113"/>
    </source>
</evidence>
<evidence type="ECO:0000313" key="7">
    <source>
        <dbReference type="EMBL" id="HHI66434.1"/>
    </source>
</evidence>
<gene>
    <name evidence="7" type="primary">queD</name>
    <name evidence="7" type="ORF">ENL70_07825</name>
</gene>
<dbReference type="Pfam" id="PF01242">
    <property type="entry name" value="PTPS"/>
    <property type="match status" value="1"/>
</dbReference>
<keyword evidence="5" id="KW-0456">Lyase</keyword>
<evidence type="ECO:0000256" key="1">
    <source>
        <dbReference type="ARBA" id="ARBA00005061"/>
    </source>
</evidence>
<dbReference type="EMBL" id="DRUY01000261">
    <property type="protein sequence ID" value="HHI66434.1"/>
    <property type="molecule type" value="Genomic_DNA"/>
</dbReference>
<keyword evidence="5 6" id="KW-0862">Zinc</keyword>
<comment type="catalytic activity">
    <reaction evidence="4 5">
        <text>7,8-dihydroneopterin 3'-triphosphate + H2O = 6-carboxy-5,6,7,8-tetrahydropterin + triphosphate + acetaldehyde + 2 H(+)</text>
        <dbReference type="Rhea" id="RHEA:27966"/>
        <dbReference type="ChEBI" id="CHEBI:15343"/>
        <dbReference type="ChEBI" id="CHEBI:15377"/>
        <dbReference type="ChEBI" id="CHEBI:15378"/>
        <dbReference type="ChEBI" id="CHEBI:18036"/>
        <dbReference type="ChEBI" id="CHEBI:58462"/>
        <dbReference type="ChEBI" id="CHEBI:61032"/>
        <dbReference type="EC" id="4.1.2.50"/>
    </reaction>
</comment>
<dbReference type="InterPro" id="IPR007115">
    <property type="entry name" value="6-PTP_synth/QueD"/>
</dbReference>
<accession>A0A7C5PRH8</accession>
<protein>
    <recommendedName>
        <fullName evidence="3 5">6-carboxy-5,6,7,8-tetrahydropterin synthase</fullName>
        <ecNumber evidence="5">4.-.-.-</ecNumber>
    </recommendedName>
</protein>
<comment type="cofactor">
    <cofactor evidence="5 6">
        <name>Zn(2+)</name>
        <dbReference type="ChEBI" id="CHEBI:29105"/>
    </cofactor>
    <text evidence="5 6">Binds 1 zinc ion per subunit.</text>
</comment>
<dbReference type="GO" id="GO:0070497">
    <property type="term" value="F:6-carboxytetrahydropterin synthase activity"/>
    <property type="evidence" value="ECO:0007669"/>
    <property type="project" value="UniProtKB-EC"/>
</dbReference>
<dbReference type="NCBIfam" id="TIGR03367">
    <property type="entry name" value="queuosine_QueD"/>
    <property type="match status" value="1"/>
</dbReference>
<dbReference type="AlphaFoldDB" id="A0A7C5PRH8"/>
<keyword evidence="5" id="KW-0671">Queuosine biosynthesis</keyword>
<dbReference type="PANTHER" id="PTHR12589:SF8">
    <property type="entry name" value="6-CARBOXY-5,6,7,8-TETRAHYDROPTERIN SYNTHASE"/>
    <property type="match status" value="1"/>
</dbReference>
<dbReference type="GO" id="GO:0046872">
    <property type="term" value="F:metal ion binding"/>
    <property type="evidence" value="ECO:0007669"/>
    <property type="project" value="UniProtKB-KW"/>
</dbReference>
<organism evidence="7">
    <name type="scientific">Thermodesulfobium narugense</name>
    <dbReference type="NCBI Taxonomy" id="184064"/>
    <lineage>
        <taxon>Bacteria</taxon>
        <taxon>Pseudomonadati</taxon>
        <taxon>Thermodesulfobiota</taxon>
        <taxon>Thermodesulfobiia</taxon>
        <taxon>Thermodesulfobiales</taxon>
        <taxon>Thermodesulfobiaceae</taxon>
        <taxon>Thermodesulfobium</taxon>
    </lineage>
</organism>
<feature type="binding site" evidence="6">
    <location>
        <position position="33"/>
    </location>
    <ligand>
        <name>Zn(2+)</name>
        <dbReference type="ChEBI" id="CHEBI:29105"/>
    </ligand>
</feature>
<name>A0A7C5PRH8_9BACT</name>
<dbReference type="Gene3D" id="3.30.479.10">
    <property type="entry name" value="6-pyruvoyl tetrahydropterin synthase/QueD"/>
    <property type="match status" value="2"/>
</dbReference>